<dbReference type="GO" id="GO:0004364">
    <property type="term" value="F:glutathione transferase activity"/>
    <property type="evidence" value="ECO:0007669"/>
    <property type="project" value="TreeGrafter"/>
</dbReference>
<dbReference type="Gene3D" id="1.20.1050.10">
    <property type="match status" value="1"/>
</dbReference>
<proteinExistence type="inferred from homology"/>
<evidence type="ECO:0000259" key="3">
    <source>
        <dbReference type="PROSITE" id="PS50405"/>
    </source>
</evidence>
<sequence length="215" mass="23944">MLKLFTYFRSSAAYRVRIGLQLKGLPYEAAPVHLVRNGGEHLQASYRALNPGAMLPCLQDGGTTISQSLAILEYLEEAYPGKPLLPADAAGRARVRALALMVACDIHPLNNLRVLKYLSSDLEVSEAEKTAWYRHWIEEGFRIIETHLARDAQTGSFAHGDRPTLADCCLVPQVFNAERFDVDLTPYPTIRRINERCAELPEFVAAHPAQQADAE</sequence>
<name>C7RQ15_ACCRE</name>
<dbReference type="InterPro" id="IPR040079">
    <property type="entry name" value="Glutathione_S-Trfase"/>
</dbReference>
<dbReference type="InterPro" id="IPR036249">
    <property type="entry name" value="Thioredoxin-like_sf"/>
</dbReference>
<gene>
    <name evidence="4" type="ordered locus">CAP2UW1_2310</name>
</gene>
<dbReference type="FunFam" id="1.20.1050.10:FF:000017">
    <property type="entry name" value="Maleylacetoacetate isomerase"/>
    <property type="match status" value="1"/>
</dbReference>
<accession>C7RQ15</accession>
<dbReference type="PANTHER" id="PTHR42673">
    <property type="entry name" value="MALEYLACETOACETATE ISOMERASE"/>
    <property type="match status" value="1"/>
</dbReference>
<protein>
    <submittedName>
        <fullName evidence="4">Maleylacetoacetate isomerase</fullName>
    </submittedName>
</protein>
<comment type="similarity">
    <text evidence="1">Belongs to the GST superfamily. Zeta family.</text>
</comment>
<dbReference type="Pfam" id="PF13410">
    <property type="entry name" value="GST_C_2"/>
    <property type="match status" value="1"/>
</dbReference>
<dbReference type="InterPro" id="IPR005955">
    <property type="entry name" value="GST_Zeta"/>
</dbReference>
<evidence type="ECO:0000259" key="2">
    <source>
        <dbReference type="PROSITE" id="PS50404"/>
    </source>
</evidence>
<keyword evidence="4" id="KW-0413">Isomerase</keyword>
<dbReference type="KEGG" id="app:CAP2UW1_2310"/>
<feature type="domain" description="GST N-terminal" evidence="2">
    <location>
        <begin position="1"/>
        <end position="83"/>
    </location>
</feature>
<dbReference type="InterPro" id="IPR034333">
    <property type="entry name" value="GST_Zeta_N"/>
</dbReference>
<dbReference type="NCBIfam" id="TIGR01262">
    <property type="entry name" value="maiA"/>
    <property type="match status" value="1"/>
</dbReference>
<dbReference type="PROSITE" id="PS50404">
    <property type="entry name" value="GST_NTER"/>
    <property type="match status" value="1"/>
</dbReference>
<reference evidence="4" key="2">
    <citation type="submission" date="2009-09" db="EMBL/GenBank/DDBJ databases">
        <title>Complete sequence of chromosome of Candidatus Accumulibacter phosphatis clade IIA str. UW-1.</title>
        <authorList>
            <consortium name="US DOE Joint Genome Institute"/>
            <person name="Martin H.G."/>
            <person name="Ivanova N."/>
            <person name="Kunin V."/>
            <person name="Warnecke F."/>
            <person name="Barry K."/>
            <person name="He S."/>
            <person name="Salamov A."/>
            <person name="Szeto E."/>
            <person name="Dalin E."/>
            <person name="Pangilinan J.L."/>
            <person name="Lapidus A."/>
            <person name="Lowry S."/>
            <person name="Kyrpides N.C."/>
            <person name="McMahon K.D."/>
            <person name="Hugenholtz P."/>
        </authorList>
    </citation>
    <scope>NUCLEOTIDE SEQUENCE [LARGE SCALE GENOMIC DNA]</scope>
    <source>
        <strain evidence="4">UW-1</strain>
    </source>
</reference>
<dbReference type="AlphaFoldDB" id="C7RQ15"/>
<dbReference type="SUPFAM" id="SSF52833">
    <property type="entry name" value="Thioredoxin-like"/>
    <property type="match status" value="1"/>
</dbReference>
<dbReference type="InterPro" id="IPR034330">
    <property type="entry name" value="GST_Zeta_C"/>
</dbReference>
<dbReference type="CDD" id="cd03042">
    <property type="entry name" value="GST_N_Zeta"/>
    <property type="match status" value="1"/>
</dbReference>
<dbReference type="eggNOG" id="COG0625">
    <property type="taxonomic scope" value="Bacteria"/>
</dbReference>
<evidence type="ECO:0000256" key="1">
    <source>
        <dbReference type="ARBA" id="ARBA00010007"/>
    </source>
</evidence>
<dbReference type="OrthoDB" id="509852at2"/>
<dbReference type="InterPro" id="IPR036282">
    <property type="entry name" value="Glutathione-S-Trfase_C_sf"/>
</dbReference>
<dbReference type="GO" id="GO:0006559">
    <property type="term" value="P:L-phenylalanine catabolic process"/>
    <property type="evidence" value="ECO:0007669"/>
    <property type="project" value="TreeGrafter"/>
</dbReference>
<dbReference type="CDD" id="cd03191">
    <property type="entry name" value="GST_C_Zeta"/>
    <property type="match status" value="1"/>
</dbReference>
<reference evidence="4" key="1">
    <citation type="submission" date="2009-08" db="EMBL/GenBank/DDBJ databases">
        <authorList>
            <consortium name="US DOE Joint Genome Institute"/>
            <person name="Lucas S."/>
            <person name="Copeland A."/>
            <person name="Lapidus A."/>
            <person name="Glavina del Rio T."/>
            <person name="Dalin E."/>
            <person name="Tice H."/>
            <person name="Bruce D."/>
            <person name="Barry K."/>
            <person name="Pitluck S."/>
            <person name="Lowry S."/>
            <person name="Larimer F."/>
            <person name="Land M."/>
            <person name="Hauser L."/>
            <person name="Kyrpides N."/>
            <person name="Ivanova N."/>
            <person name="McMahon K.D."/>
            <person name="Hugenholtz P."/>
        </authorList>
    </citation>
    <scope>NUCLEOTIDE SEQUENCE</scope>
    <source>
        <strain evidence="4">UW-1</strain>
    </source>
</reference>
<dbReference type="SFLD" id="SFLDS00019">
    <property type="entry name" value="Glutathione_Transferase_(cytos"/>
    <property type="match status" value="1"/>
</dbReference>
<dbReference type="SUPFAM" id="SSF47616">
    <property type="entry name" value="GST C-terminal domain-like"/>
    <property type="match status" value="1"/>
</dbReference>
<dbReference type="GO" id="GO:0006749">
    <property type="term" value="P:glutathione metabolic process"/>
    <property type="evidence" value="ECO:0007669"/>
    <property type="project" value="TreeGrafter"/>
</dbReference>
<dbReference type="PROSITE" id="PS50405">
    <property type="entry name" value="GST_CTER"/>
    <property type="match status" value="1"/>
</dbReference>
<dbReference type="HOGENOM" id="CLU_011226_20_1_4"/>
<dbReference type="EMBL" id="CP001715">
    <property type="protein sequence ID" value="ACV35601.1"/>
    <property type="molecule type" value="Genomic_DNA"/>
</dbReference>
<dbReference type="Gene3D" id="3.40.30.10">
    <property type="entry name" value="Glutaredoxin"/>
    <property type="match status" value="1"/>
</dbReference>
<dbReference type="STRING" id="522306.CAP2UW1_2310"/>
<dbReference type="GO" id="GO:0016034">
    <property type="term" value="F:maleylacetoacetate isomerase activity"/>
    <property type="evidence" value="ECO:0007669"/>
    <property type="project" value="TreeGrafter"/>
</dbReference>
<organism evidence="4">
    <name type="scientific">Accumulibacter regalis</name>
    <dbReference type="NCBI Taxonomy" id="522306"/>
    <lineage>
        <taxon>Bacteria</taxon>
        <taxon>Pseudomonadati</taxon>
        <taxon>Pseudomonadota</taxon>
        <taxon>Betaproteobacteria</taxon>
        <taxon>Candidatus Accumulibacter</taxon>
    </lineage>
</organism>
<dbReference type="InterPro" id="IPR004045">
    <property type="entry name" value="Glutathione_S-Trfase_N"/>
</dbReference>
<dbReference type="InterPro" id="IPR010987">
    <property type="entry name" value="Glutathione-S-Trfase_C-like"/>
</dbReference>
<evidence type="ECO:0000313" key="4">
    <source>
        <dbReference type="EMBL" id="ACV35601.1"/>
    </source>
</evidence>
<dbReference type="GO" id="GO:0005737">
    <property type="term" value="C:cytoplasm"/>
    <property type="evidence" value="ECO:0007669"/>
    <property type="project" value="InterPro"/>
</dbReference>
<dbReference type="Pfam" id="PF13417">
    <property type="entry name" value="GST_N_3"/>
    <property type="match status" value="1"/>
</dbReference>
<feature type="domain" description="GST C-terminal" evidence="3">
    <location>
        <begin position="88"/>
        <end position="215"/>
    </location>
</feature>
<dbReference type="SFLD" id="SFLDG00358">
    <property type="entry name" value="Main_(cytGST)"/>
    <property type="match status" value="1"/>
</dbReference>
<dbReference type="PANTHER" id="PTHR42673:SF21">
    <property type="entry name" value="GLUTATHIONE S-TRANSFERASE YFCF"/>
    <property type="match status" value="1"/>
</dbReference>